<dbReference type="Gene3D" id="2.40.70.10">
    <property type="entry name" value="Acid Proteases"/>
    <property type="match status" value="1"/>
</dbReference>
<gene>
    <name evidence="2" type="primary">LOC140035735</name>
</gene>
<keyword evidence="1" id="KW-1185">Reference proteome</keyword>
<accession>A0ABM4WN57</accession>
<dbReference type="Gene3D" id="3.30.70.270">
    <property type="match status" value="1"/>
</dbReference>
<dbReference type="PANTHER" id="PTHR15503:SF45">
    <property type="entry name" value="RNA-DIRECTED DNA POLYMERASE HOMOLOG"/>
    <property type="match status" value="1"/>
</dbReference>
<dbReference type="Proteomes" id="UP001652660">
    <property type="component" value="Chromosome 2c"/>
</dbReference>
<evidence type="ECO:0000313" key="1">
    <source>
        <dbReference type="Proteomes" id="UP001652660"/>
    </source>
</evidence>
<dbReference type="GeneID" id="140035735"/>
<name>A0ABM4WN57_COFAR</name>
<sequence>MTDILERLVERHGPGPLNQPGGQDKGEDRALERLLKFNPPKFTGKPDPEVAENWLERMTNIFSALDYTEDRRVNFVAFQFEGVIKGKWDVRTLVGDQSLLANLVYKDCEIWVGEQKLLADLMGLAIKGYDVIIGMDWLARYNVQLNCKMKTVELCNPIEAILKLDVNGRLALSTLILGIRIRKMLNKGAQGYLTFLINTPSDKMRLEEMLVVKEYPDVFSEELESLPPKRDIAFKIDDLLERDFIKENDSLWGAPVLFVKKKDENLRLCIDYQDLNDVTIKNKYPLPHIDELFDQLQGAIIFSKLDLRQSYY</sequence>
<dbReference type="SUPFAM" id="SSF56672">
    <property type="entry name" value="DNA/RNA polymerases"/>
    <property type="match status" value="1"/>
</dbReference>
<dbReference type="InterPro" id="IPR043128">
    <property type="entry name" value="Rev_trsase/Diguanyl_cyclase"/>
</dbReference>
<dbReference type="Pfam" id="PF08284">
    <property type="entry name" value="RVP_2"/>
    <property type="match status" value="1"/>
</dbReference>
<evidence type="ECO:0008006" key="3">
    <source>
        <dbReference type="Google" id="ProtNLM"/>
    </source>
</evidence>
<organism evidence="1 2">
    <name type="scientific">Coffea arabica</name>
    <name type="common">Arabian coffee</name>
    <dbReference type="NCBI Taxonomy" id="13443"/>
    <lineage>
        <taxon>Eukaryota</taxon>
        <taxon>Viridiplantae</taxon>
        <taxon>Streptophyta</taxon>
        <taxon>Embryophyta</taxon>
        <taxon>Tracheophyta</taxon>
        <taxon>Spermatophyta</taxon>
        <taxon>Magnoliopsida</taxon>
        <taxon>eudicotyledons</taxon>
        <taxon>Gunneridae</taxon>
        <taxon>Pentapetalae</taxon>
        <taxon>asterids</taxon>
        <taxon>lamiids</taxon>
        <taxon>Gentianales</taxon>
        <taxon>Rubiaceae</taxon>
        <taxon>Ixoroideae</taxon>
        <taxon>Gardenieae complex</taxon>
        <taxon>Bertiereae - Coffeeae clade</taxon>
        <taxon>Coffeeae</taxon>
        <taxon>Coffea</taxon>
    </lineage>
</organism>
<dbReference type="PANTHER" id="PTHR15503">
    <property type="entry name" value="LDOC1 RELATED"/>
    <property type="match status" value="1"/>
</dbReference>
<dbReference type="CDD" id="cd01647">
    <property type="entry name" value="RT_LTR"/>
    <property type="match status" value="1"/>
</dbReference>
<proteinExistence type="predicted"/>
<evidence type="ECO:0000313" key="2">
    <source>
        <dbReference type="RefSeq" id="XP_071933189.1"/>
    </source>
</evidence>
<reference evidence="2" key="1">
    <citation type="submission" date="2025-08" db="UniProtKB">
        <authorList>
            <consortium name="RefSeq"/>
        </authorList>
    </citation>
    <scope>IDENTIFICATION</scope>
    <source>
        <tissue evidence="2">Leaves</tissue>
    </source>
</reference>
<dbReference type="InterPro" id="IPR043502">
    <property type="entry name" value="DNA/RNA_pol_sf"/>
</dbReference>
<protein>
    <recommendedName>
        <fullName evidence="3">RNA-directed DNA polymerase homolog</fullName>
    </recommendedName>
</protein>
<dbReference type="InterPro" id="IPR032567">
    <property type="entry name" value="RTL1-rel"/>
</dbReference>
<dbReference type="RefSeq" id="XP_071933189.1">
    <property type="nucleotide sequence ID" value="XM_072077088.1"/>
</dbReference>
<dbReference type="InterPro" id="IPR021109">
    <property type="entry name" value="Peptidase_aspartic_dom_sf"/>
</dbReference>
<dbReference type="Gene3D" id="3.10.10.10">
    <property type="entry name" value="HIV Type 1 Reverse Transcriptase, subunit A, domain 1"/>
    <property type="match status" value="1"/>
</dbReference>